<gene>
    <name evidence="9" type="primary">flgA</name>
    <name evidence="9" type="ORF">Q9L42_000565</name>
</gene>
<evidence type="ECO:0000256" key="5">
    <source>
        <dbReference type="ARBA" id="ARBA00022764"/>
    </source>
</evidence>
<dbReference type="Gene3D" id="3.90.1210.10">
    <property type="entry name" value="Antifreeze-like/N-acetylneuraminic acid synthase C-terminal domain"/>
    <property type="match status" value="1"/>
</dbReference>
<keyword evidence="9" id="KW-0282">Flagellum</keyword>
<evidence type="ECO:0000313" key="9">
    <source>
        <dbReference type="EMBL" id="XBS20655.1"/>
    </source>
</evidence>
<sequence length="233" mass="26073">MNAFRYHILAILLFAYTQSAVAATRALQPISSIKTAIANFVNNNFEAVENFEYSLMQLDPRLRLSLCDEPLQVFSQSGALEAGRNTIGIHCPTGQKWTIYTVAQIKAFRKVLVLSQPLRRGDIISERHLSYKTEDLSDLRRGYLLNPKRVINQQATRNLAAGTVINRSHFSKPTLINRGERVNIQASSPYFTISMAGIALMDGHKGQNIRVKNINSKRIVQATVVEPGLVSVY</sequence>
<dbReference type="Gene3D" id="2.30.30.760">
    <property type="match status" value="1"/>
</dbReference>
<dbReference type="KEGG" id="mech:Q9L42_000565"/>
<keyword evidence="7" id="KW-1005">Bacterial flagellum biogenesis</keyword>
<comment type="function">
    <text evidence="6 7">Involved in the assembly process of the P-ring formation. It may associate with FlgF on the rod constituting a structure essential for the P-ring assembly or may act as a modulator protein for the P-ring assembly.</text>
</comment>
<evidence type="ECO:0000256" key="6">
    <source>
        <dbReference type="ARBA" id="ARBA00025643"/>
    </source>
</evidence>
<organism evidence="9 10">
    <name type="scientific">Methylomarinum roseum</name>
    <dbReference type="NCBI Taxonomy" id="3067653"/>
    <lineage>
        <taxon>Bacteria</taxon>
        <taxon>Pseudomonadati</taxon>
        <taxon>Pseudomonadota</taxon>
        <taxon>Gammaproteobacteria</taxon>
        <taxon>Methylococcales</taxon>
        <taxon>Methylococcaceae</taxon>
        <taxon>Methylomarinum</taxon>
    </lineage>
</organism>
<evidence type="ECO:0000313" key="10">
    <source>
        <dbReference type="Proteomes" id="UP001225378"/>
    </source>
</evidence>
<dbReference type="PANTHER" id="PTHR36307:SF1">
    <property type="entry name" value="FLAGELLA BASAL BODY P-RING FORMATION PROTEIN FLGA"/>
    <property type="match status" value="1"/>
</dbReference>
<protein>
    <recommendedName>
        <fullName evidence="3 7">Flagella basal body P-ring formation protein FlgA</fullName>
    </recommendedName>
</protein>
<comment type="subcellular location">
    <subcellularLocation>
        <location evidence="1 7">Periplasm</location>
    </subcellularLocation>
</comment>
<dbReference type="Proteomes" id="UP001225378">
    <property type="component" value="Chromosome"/>
</dbReference>
<keyword evidence="9" id="KW-0966">Cell projection</keyword>
<accession>A0AAU7NUI3</accession>
<evidence type="ECO:0000256" key="2">
    <source>
        <dbReference type="ARBA" id="ARBA00010474"/>
    </source>
</evidence>
<dbReference type="InterPro" id="IPR041231">
    <property type="entry name" value="FlgA_N"/>
</dbReference>
<comment type="similarity">
    <text evidence="2 7">Belongs to the FlgA family.</text>
</comment>
<keyword evidence="10" id="KW-1185">Reference proteome</keyword>
<evidence type="ECO:0000256" key="3">
    <source>
        <dbReference type="ARBA" id="ARBA00014754"/>
    </source>
</evidence>
<dbReference type="CDD" id="cd11614">
    <property type="entry name" value="SAF_CpaB_FlgA_like"/>
    <property type="match status" value="1"/>
</dbReference>
<feature type="signal peptide" evidence="7">
    <location>
        <begin position="1"/>
        <end position="22"/>
    </location>
</feature>
<keyword evidence="5 7" id="KW-0574">Periplasm</keyword>
<dbReference type="PANTHER" id="PTHR36307">
    <property type="entry name" value="FLAGELLA BASAL BODY P-RING FORMATION PROTEIN FLGA"/>
    <property type="match status" value="1"/>
</dbReference>
<reference evidence="9 10" key="1">
    <citation type="journal article" date="2024" name="Microbiology">
        <title>Methylomarinum rosea sp. nov., a novel halophilic methanotrophic bacterium from the hypersaline Lake Elton.</title>
        <authorList>
            <person name="Suleimanov R.Z."/>
            <person name="Oshkin I.Y."/>
            <person name="Danilova O.V."/>
            <person name="Suzina N.E."/>
            <person name="Dedysh S.N."/>
        </authorList>
    </citation>
    <scope>NUCLEOTIDE SEQUENCE [LARGE SCALE GENOMIC DNA]</scope>
    <source>
        <strain evidence="9 10">Ch1-1</strain>
    </source>
</reference>
<dbReference type="InterPro" id="IPR017585">
    <property type="entry name" value="SAF_FlgA"/>
</dbReference>
<feature type="chain" id="PRO_5043110755" description="Flagella basal body P-ring formation protein FlgA" evidence="7">
    <location>
        <begin position="23"/>
        <end position="233"/>
    </location>
</feature>
<dbReference type="GO" id="GO:0042597">
    <property type="term" value="C:periplasmic space"/>
    <property type="evidence" value="ECO:0007669"/>
    <property type="project" value="UniProtKB-SubCell"/>
</dbReference>
<evidence type="ECO:0000256" key="4">
    <source>
        <dbReference type="ARBA" id="ARBA00022729"/>
    </source>
</evidence>
<dbReference type="EMBL" id="CP157743">
    <property type="protein sequence ID" value="XBS20655.1"/>
    <property type="molecule type" value="Genomic_DNA"/>
</dbReference>
<dbReference type="AlphaFoldDB" id="A0AAU7NUI3"/>
<keyword evidence="9" id="KW-0969">Cilium</keyword>
<evidence type="ECO:0000256" key="7">
    <source>
        <dbReference type="RuleBase" id="RU362063"/>
    </source>
</evidence>
<feature type="domain" description="SAF" evidence="8">
    <location>
        <begin position="109"/>
        <end position="171"/>
    </location>
</feature>
<evidence type="ECO:0000256" key="1">
    <source>
        <dbReference type="ARBA" id="ARBA00004418"/>
    </source>
</evidence>
<proteinExistence type="inferred from homology"/>
<dbReference type="GO" id="GO:0044780">
    <property type="term" value="P:bacterial-type flagellum assembly"/>
    <property type="evidence" value="ECO:0007669"/>
    <property type="project" value="InterPro"/>
</dbReference>
<evidence type="ECO:0000259" key="8">
    <source>
        <dbReference type="SMART" id="SM00858"/>
    </source>
</evidence>
<keyword evidence="4 7" id="KW-0732">Signal</keyword>
<dbReference type="Pfam" id="PF17656">
    <property type="entry name" value="ChapFlgA_N"/>
    <property type="match status" value="1"/>
</dbReference>
<dbReference type="RefSeq" id="WP_305906579.1">
    <property type="nucleotide sequence ID" value="NZ_CP157743.1"/>
</dbReference>
<dbReference type="SMART" id="SM00858">
    <property type="entry name" value="SAF"/>
    <property type="match status" value="1"/>
</dbReference>
<dbReference type="InterPro" id="IPR039246">
    <property type="entry name" value="Flagellar_FlgA"/>
</dbReference>
<name>A0AAU7NUI3_9GAMM</name>
<dbReference type="NCBIfam" id="TIGR03170">
    <property type="entry name" value="flgA_cterm"/>
    <property type="match status" value="1"/>
</dbReference>
<dbReference type="Pfam" id="PF13144">
    <property type="entry name" value="ChapFlgA"/>
    <property type="match status" value="1"/>
</dbReference>
<dbReference type="InterPro" id="IPR013974">
    <property type="entry name" value="SAF"/>
</dbReference>